<dbReference type="EMBL" id="CAJVPM010003366">
    <property type="protein sequence ID" value="CAG8500386.1"/>
    <property type="molecule type" value="Genomic_DNA"/>
</dbReference>
<evidence type="ECO:0000313" key="2">
    <source>
        <dbReference type="Proteomes" id="UP000789860"/>
    </source>
</evidence>
<dbReference type="Proteomes" id="UP000789860">
    <property type="component" value="Unassembled WGS sequence"/>
</dbReference>
<reference evidence="1" key="1">
    <citation type="submission" date="2021-06" db="EMBL/GenBank/DDBJ databases">
        <authorList>
            <person name="Kallberg Y."/>
            <person name="Tangrot J."/>
            <person name="Rosling A."/>
        </authorList>
    </citation>
    <scope>NUCLEOTIDE SEQUENCE</scope>
    <source>
        <strain evidence="1">AU212A</strain>
    </source>
</reference>
<comment type="caution">
    <text evidence="1">The sequence shown here is derived from an EMBL/GenBank/DDBJ whole genome shotgun (WGS) entry which is preliminary data.</text>
</comment>
<keyword evidence="2" id="KW-1185">Reference proteome</keyword>
<name>A0ACA9L0B8_9GLOM</name>
<sequence>MLLLSRKKKSTSACENCKIARVKCSGVPQCERCIYKKLKCIFNKQLKRGPKPRIKTSANSITSELIKDTNPTCASLLNDLQKEEQSLTQKLQSLTQKLHIIRRLTDVVKTRDLASYLTQDIGCVFNNPINYINFPEQQNSLEYLNSIDPFETSLQENRPLDCNSSQTNSFDSLTISYPSMLLQEPSIIDCNSSQSNLSNSLSITYPSTLLQETSMPDYNTSRTNLPESLTNAFDSRSFSNQKIKFKYETPETIRKKIILFKEKLHNFECHLNPQSNSLLKTQQIEAEKSSYSSTQIPIQHFGNELIDGLPNNNFMEYMGEFPFLIEDLFRENTDLFIN</sequence>
<evidence type="ECO:0000313" key="1">
    <source>
        <dbReference type="EMBL" id="CAG8500386.1"/>
    </source>
</evidence>
<accession>A0ACA9L0B8</accession>
<proteinExistence type="predicted"/>
<organism evidence="1 2">
    <name type="scientific">Scutellospora calospora</name>
    <dbReference type="NCBI Taxonomy" id="85575"/>
    <lineage>
        <taxon>Eukaryota</taxon>
        <taxon>Fungi</taxon>
        <taxon>Fungi incertae sedis</taxon>
        <taxon>Mucoromycota</taxon>
        <taxon>Glomeromycotina</taxon>
        <taxon>Glomeromycetes</taxon>
        <taxon>Diversisporales</taxon>
        <taxon>Gigasporaceae</taxon>
        <taxon>Scutellospora</taxon>
    </lineage>
</organism>
<protein>
    <submittedName>
        <fullName evidence="1">9706_t:CDS:1</fullName>
    </submittedName>
</protein>
<gene>
    <name evidence="1" type="ORF">SCALOS_LOCUS3215</name>
</gene>